<dbReference type="PANTHER" id="PTHR45713:SF6">
    <property type="entry name" value="F5_8 TYPE C DOMAIN-CONTAINING PROTEIN"/>
    <property type="match status" value="1"/>
</dbReference>
<dbReference type="GO" id="GO:0001868">
    <property type="term" value="P:regulation of complement activation, lectin pathway"/>
    <property type="evidence" value="ECO:0007669"/>
    <property type="project" value="UniProtKB-ARBA"/>
</dbReference>
<dbReference type="EMBL" id="CAJPWZ010003234">
    <property type="protein sequence ID" value="CAG2254227.1"/>
    <property type="molecule type" value="Genomic_DNA"/>
</dbReference>
<dbReference type="InterPro" id="IPR051941">
    <property type="entry name" value="BG_Antigen-Binding_Lectin"/>
</dbReference>
<evidence type="ECO:0000256" key="3">
    <source>
        <dbReference type="ARBA" id="ARBA00011233"/>
    </source>
</evidence>
<dbReference type="OrthoDB" id="6049351at2759"/>
<dbReference type="SMART" id="SM00607">
    <property type="entry name" value="FTP"/>
    <property type="match status" value="1"/>
</dbReference>
<evidence type="ECO:0000256" key="1">
    <source>
        <dbReference type="ARBA" id="ARBA00002219"/>
    </source>
</evidence>
<sequence length="245" mass="27978">MSSTYEPPEGFHCCNSELAVDGEKSGWVGPDFLCAHTVFSDYQQPWWAVDLQNVYDINLIHIHGRTDCCPNHLVNFDVEVIMPTCTCNRWNNLDEGNTFQCHYQATESQTKITINCPPNTRGRFVRIKRRDMINLVICEIEINGTPLNSLLHRDEADSNADCHMRSGHTKRNCPQGQCVSAMQCNDIDKHPQEKKQVNDAAESKRQIEKDLSKFQTDLKAKQLLEKQVSSSFISVITTFGQFQPR</sequence>
<keyword evidence="5" id="KW-0430">Lectin</keyword>
<dbReference type="SUPFAM" id="SSF49785">
    <property type="entry name" value="Galactose-binding domain-like"/>
    <property type="match status" value="1"/>
</dbReference>
<gene>
    <name evidence="9" type="ORF">MEDL_65726</name>
</gene>
<dbReference type="InterPro" id="IPR000421">
    <property type="entry name" value="FA58C"/>
</dbReference>
<reference evidence="9" key="1">
    <citation type="submission" date="2021-03" db="EMBL/GenBank/DDBJ databases">
        <authorList>
            <person name="Bekaert M."/>
        </authorList>
    </citation>
    <scope>NUCLEOTIDE SEQUENCE</scope>
</reference>
<dbReference type="Gene3D" id="2.60.120.260">
    <property type="entry name" value="Galactose-binding domain-like"/>
    <property type="match status" value="1"/>
</dbReference>
<dbReference type="Proteomes" id="UP000683360">
    <property type="component" value="Unassembled WGS sequence"/>
</dbReference>
<dbReference type="AlphaFoldDB" id="A0A8S3VH87"/>
<comment type="subunit">
    <text evidence="3">Homotrimer.</text>
</comment>
<protein>
    <recommendedName>
        <fullName evidence="8">F5/8 type C domain-containing protein</fullName>
    </recommendedName>
</protein>
<dbReference type="Pfam" id="PF22633">
    <property type="entry name" value="F5_F8_type_C_2"/>
    <property type="match status" value="1"/>
</dbReference>
<dbReference type="GO" id="GO:0010185">
    <property type="term" value="P:regulation of cellular defense response"/>
    <property type="evidence" value="ECO:0007669"/>
    <property type="project" value="UniProtKB-ARBA"/>
</dbReference>
<keyword evidence="6" id="KW-0106">Calcium</keyword>
<evidence type="ECO:0000256" key="5">
    <source>
        <dbReference type="ARBA" id="ARBA00022734"/>
    </source>
</evidence>
<evidence type="ECO:0000256" key="6">
    <source>
        <dbReference type="ARBA" id="ARBA00022837"/>
    </source>
</evidence>
<evidence type="ECO:0000256" key="2">
    <source>
        <dbReference type="ARBA" id="ARBA00010147"/>
    </source>
</evidence>
<comment type="similarity">
    <text evidence="2">Belongs to the fucolectin family.</text>
</comment>
<keyword evidence="4" id="KW-0479">Metal-binding</keyword>
<dbReference type="InterPro" id="IPR006585">
    <property type="entry name" value="FTP1"/>
</dbReference>
<accession>A0A8S3VH87</accession>
<comment type="function">
    <text evidence="1">Acts as a defensive agent. Recognizes blood group fucosylated oligosaccharides including A, B, H and Lewis B-type antigens. Does not recognize Lewis A antigen and has low affinity for monovalent haptens.</text>
</comment>
<dbReference type="GO" id="GO:0046872">
    <property type="term" value="F:metal ion binding"/>
    <property type="evidence" value="ECO:0007669"/>
    <property type="project" value="UniProtKB-KW"/>
</dbReference>
<dbReference type="GO" id="GO:0042806">
    <property type="term" value="F:fucose binding"/>
    <property type="evidence" value="ECO:0007669"/>
    <property type="project" value="UniProtKB-ARBA"/>
</dbReference>
<evidence type="ECO:0000313" key="10">
    <source>
        <dbReference type="Proteomes" id="UP000683360"/>
    </source>
</evidence>
<comment type="caution">
    <text evidence="9">The sequence shown here is derived from an EMBL/GenBank/DDBJ whole genome shotgun (WGS) entry which is preliminary data.</text>
</comment>
<name>A0A8S3VH87_MYTED</name>
<evidence type="ECO:0000313" key="9">
    <source>
        <dbReference type="EMBL" id="CAG2254227.1"/>
    </source>
</evidence>
<organism evidence="9 10">
    <name type="scientific">Mytilus edulis</name>
    <name type="common">Blue mussel</name>
    <dbReference type="NCBI Taxonomy" id="6550"/>
    <lineage>
        <taxon>Eukaryota</taxon>
        <taxon>Metazoa</taxon>
        <taxon>Spiralia</taxon>
        <taxon>Lophotrochozoa</taxon>
        <taxon>Mollusca</taxon>
        <taxon>Bivalvia</taxon>
        <taxon>Autobranchia</taxon>
        <taxon>Pteriomorphia</taxon>
        <taxon>Mytilida</taxon>
        <taxon>Mytiloidea</taxon>
        <taxon>Mytilidae</taxon>
        <taxon>Mytilinae</taxon>
        <taxon>Mytilus</taxon>
    </lineage>
</organism>
<evidence type="ECO:0000256" key="4">
    <source>
        <dbReference type="ARBA" id="ARBA00022723"/>
    </source>
</evidence>
<dbReference type="PROSITE" id="PS50022">
    <property type="entry name" value="FA58C_3"/>
    <property type="match status" value="1"/>
</dbReference>
<evidence type="ECO:0000256" key="7">
    <source>
        <dbReference type="ARBA" id="ARBA00023157"/>
    </source>
</evidence>
<feature type="domain" description="F5/8 type C" evidence="8">
    <location>
        <begin position="1"/>
        <end position="145"/>
    </location>
</feature>
<keyword evidence="10" id="KW-1185">Reference proteome</keyword>
<keyword evidence="7" id="KW-1015">Disulfide bond</keyword>
<dbReference type="PANTHER" id="PTHR45713">
    <property type="entry name" value="FTP DOMAIN-CONTAINING PROTEIN"/>
    <property type="match status" value="1"/>
</dbReference>
<dbReference type="InterPro" id="IPR008979">
    <property type="entry name" value="Galactose-bd-like_sf"/>
</dbReference>
<proteinExistence type="inferred from homology"/>
<evidence type="ECO:0000259" key="8">
    <source>
        <dbReference type="PROSITE" id="PS50022"/>
    </source>
</evidence>